<evidence type="ECO:0000256" key="5">
    <source>
        <dbReference type="ARBA" id="ARBA00022989"/>
    </source>
</evidence>
<feature type="domain" description="Vitamin K epoxide reductase" evidence="11">
    <location>
        <begin position="2"/>
        <end position="135"/>
    </location>
</feature>
<dbReference type="InterPro" id="IPR044698">
    <property type="entry name" value="VKOR/LTO1"/>
</dbReference>
<evidence type="ECO:0000256" key="4">
    <source>
        <dbReference type="ARBA" id="ARBA00022719"/>
    </source>
</evidence>
<dbReference type="InterPro" id="IPR012932">
    <property type="entry name" value="VKOR"/>
</dbReference>
<keyword evidence="3 10" id="KW-0812">Transmembrane</keyword>
<dbReference type="SMART" id="SM00756">
    <property type="entry name" value="VKc"/>
    <property type="match status" value="1"/>
</dbReference>
<name>A0A1F5NN62_9BACT</name>
<dbReference type="AlphaFoldDB" id="A0A1F5NN62"/>
<organism evidence="12 13">
    <name type="scientific">Candidatus Doudnabacteria bacterium RIFCSPHIGHO2_01_FULL_46_14</name>
    <dbReference type="NCBI Taxonomy" id="1817824"/>
    <lineage>
        <taxon>Bacteria</taxon>
        <taxon>Candidatus Doudnaibacteriota</taxon>
    </lineage>
</organism>
<keyword evidence="4" id="KW-0874">Quinone</keyword>
<evidence type="ECO:0000313" key="13">
    <source>
        <dbReference type="Proteomes" id="UP000176864"/>
    </source>
</evidence>
<dbReference type="Proteomes" id="UP000176864">
    <property type="component" value="Unassembled WGS sequence"/>
</dbReference>
<gene>
    <name evidence="12" type="ORF">A2751_00660</name>
</gene>
<accession>A0A1F5NN62</accession>
<evidence type="ECO:0000256" key="7">
    <source>
        <dbReference type="ARBA" id="ARBA00023136"/>
    </source>
</evidence>
<dbReference type="GO" id="GO:0048038">
    <property type="term" value="F:quinone binding"/>
    <property type="evidence" value="ECO:0007669"/>
    <property type="project" value="UniProtKB-KW"/>
</dbReference>
<keyword evidence="8" id="KW-1015">Disulfide bond</keyword>
<keyword evidence="7 10" id="KW-0472">Membrane</keyword>
<feature type="transmembrane region" description="Helical" evidence="10">
    <location>
        <begin position="6"/>
        <end position="23"/>
    </location>
</feature>
<dbReference type="EMBL" id="MFEK01000010">
    <property type="protein sequence ID" value="OGE78964.1"/>
    <property type="molecule type" value="Genomic_DNA"/>
</dbReference>
<feature type="transmembrane region" description="Helical" evidence="10">
    <location>
        <begin position="58"/>
        <end position="77"/>
    </location>
</feature>
<dbReference type="CDD" id="cd12916">
    <property type="entry name" value="VKOR_1"/>
    <property type="match status" value="1"/>
</dbReference>
<keyword evidence="6" id="KW-0560">Oxidoreductase</keyword>
<feature type="transmembrane region" description="Helical" evidence="10">
    <location>
        <begin position="83"/>
        <end position="101"/>
    </location>
</feature>
<evidence type="ECO:0000256" key="3">
    <source>
        <dbReference type="ARBA" id="ARBA00022692"/>
    </source>
</evidence>
<evidence type="ECO:0000256" key="1">
    <source>
        <dbReference type="ARBA" id="ARBA00004141"/>
    </source>
</evidence>
<dbReference type="GO" id="GO:0016020">
    <property type="term" value="C:membrane"/>
    <property type="evidence" value="ECO:0007669"/>
    <property type="project" value="UniProtKB-SubCell"/>
</dbReference>
<dbReference type="GO" id="GO:0016491">
    <property type="term" value="F:oxidoreductase activity"/>
    <property type="evidence" value="ECO:0007669"/>
    <property type="project" value="UniProtKB-KW"/>
</dbReference>
<dbReference type="Pfam" id="PF07884">
    <property type="entry name" value="VKOR"/>
    <property type="match status" value="1"/>
</dbReference>
<evidence type="ECO:0000256" key="2">
    <source>
        <dbReference type="ARBA" id="ARBA00006214"/>
    </source>
</evidence>
<feature type="transmembrane region" description="Helical" evidence="10">
    <location>
        <begin position="113"/>
        <end position="134"/>
    </location>
</feature>
<dbReference type="InterPro" id="IPR038354">
    <property type="entry name" value="VKOR_sf"/>
</dbReference>
<dbReference type="Gene3D" id="1.20.1440.130">
    <property type="entry name" value="VKOR domain"/>
    <property type="match status" value="1"/>
</dbReference>
<comment type="subcellular location">
    <subcellularLocation>
        <location evidence="1">Membrane</location>
        <topology evidence="1">Multi-pass membrane protein</topology>
    </subcellularLocation>
</comment>
<dbReference type="PANTHER" id="PTHR34573">
    <property type="entry name" value="VKC DOMAIN-CONTAINING PROTEIN"/>
    <property type="match status" value="1"/>
</dbReference>
<evidence type="ECO:0000256" key="6">
    <source>
        <dbReference type="ARBA" id="ARBA00023002"/>
    </source>
</evidence>
<sequence>MTFVTTFLVLAVFGIIDAGYLYYEHRNENKSLICPLDHDCAAVTESKWSTIFGVRNELLGLLFYAGVFLFALSPIVLNTDSGLVKSLLMLATTGGLIFSIFLTAVQFVSIKDYCFYCLISAAITMFLFINSFFLNYG</sequence>
<proteinExistence type="inferred from homology"/>
<evidence type="ECO:0000256" key="10">
    <source>
        <dbReference type="SAM" id="Phobius"/>
    </source>
</evidence>
<keyword evidence="5 10" id="KW-1133">Transmembrane helix</keyword>
<evidence type="ECO:0000256" key="8">
    <source>
        <dbReference type="ARBA" id="ARBA00023157"/>
    </source>
</evidence>
<reference evidence="12 13" key="1">
    <citation type="journal article" date="2016" name="Nat. Commun.">
        <title>Thousands of microbial genomes shed light on interconnected biogeochemical processes in an aquifer system.</title>
        <authorList>
            <person name="Anantharaman K."/>
            <person name="Brown C.T."/>
            <person name="Hug L.A."/>
            <person name="Sharon I."/>
            <person name="Castelle C.J."/>
            <person name="Probst A.J."/>
            <person name="Thomas B.C."/>
            <person name="Singh A."/>
            <person name="Wilkins M.J."/>
            <person name="Karaoz U."/>
            <person name="Brodie E.L."/>
            <person name="Williams K.H."/>
            <person name="Hubbard S.S."/>
            <person name="Banfield J.F."/>
        </authorList>
    </citation>
    <scope>NUCLEOTIDE SEQUENCE [LARGE SCALE GENOMIC DNA]</scope>
</reference>
<evidence type="ECO:0000313" key="12">
    <source>
        <dbReference type="EMBL" id="OGE78964.1"/>
    </source>
</evidence>
<dbReference type="STRING" id="1817824.A2751_00660"/>
<keyword evidence="9" id="KW-0676">Redox-active center</keyword>
<comment type="similarity">
    <text evidence="2">Belongs to the VKOR family.</text>
</comment>
<protein>
    <recommendedName>
        <fullName evidence="11">Vitamin K epoxide reductase domain-containing protein</fullName>
    </recommendedName>
</protein>
<dbReference type="PANTHER" id="PTHR34573:SF1">
    <property type="entry name" value="VITAMIN K EPOXIDE REDUCTASE DOMAIN-CONTAINING PROTEIN"/>
    <property type="match status" value="1"/>
</dbReference>
<evidence type="ECO:0000259" key="11">
    <source>
        <dbReference type="SMART" id="SM00756"/>
    </source>
</evidence>
<evidence type="ECO:0000256" key="9">
    <source>
        <dbReference type="ARBA" id="ARBA00023284"/>
    </source>
</evidence>
<comment type="caution">
    <text evidence="12">The sequence shown here is derived from an EMBL/GenBank/DDBJ whole genome shotgun (WGS) entry which is preliminary data.</text>
</comment>